<feature type="compositionally biased region" description="Polar residues" evidence="1">
    <location>
        <begin position="455"/>
        <end position="465"/>
    </location>
</feature>
<accession>A0A0F4GID3</accession>
<feature type="region of interest" description="Disordered" evidence="1">
    <location>
        <begin position="193"/>
        <end position="359"/>
    </location>
</feature>
<organism evidence="2 3">
    <name type="scientific">Zymoseptoria brevis</name>
    <dbReference type="NCBI Taxonomy" id="1047168"/>
    <lineage>
        <taxon>Eukaryota</taxon>
        <taxon>Fungi</taxon>
        <taxon>Dikarya</taxon>
        <taxon>Ascomycota</taxon>
        <taxon>Pezizomycotina</taxon>
        <taxon>Dothideomycetes</taxon>
        <taxon>Dothideomycetidae</taxon>
        <taxon>Mycosphaerellales</taxon>
        <taxon>Mycosphaerellaceae</taxon>
        <taxon>Zymoseptoria</taxon>
    </lineage>
</organism>
<feature type="region of interest" description="Disordered" evidence="1">
    <location>
        <begin position="391"/>
        <end position="473"/>
    </location>
</feature>
<name>A0A0F4GID3_9PEZI</name>
<evidence type="ECO:0000256" key="1">
    <source>
        <dbReference type="SAM" id="MobiDB-lite"/>
    </source>
</evidence>
<dbReference type="Proteomes" id="UP000033647">
    <property type="component" value="Unassembled WGS sequence"/>
</dbReference>
<sequence length="473" mass="51249">MYRTTDPRFRRRLNEIGQTLESANETAQSSLYIFSQNYIKPCFGAVGNCLGNCVDASCPGVGGKRNARKARAARADRAELSFDFYDDWDEEERDGLLGWGGADDFDRIVGGSGGGYGTTGPAAPAQQQPARQRGMSYPKGRRKNIGEGVDAAVVNQRGFWGRLFAGKPAPYKPTVADLQDHPGSRWRDRIEGEALLGGEESGSDRIGRRAKTHRRKRSGTQASQETTSSYSSRGDLFPSDEEDDAIPLDDEFAMVLERRGTMHSGPETDSSSNPASHKRGKRPSAGSRASTRRTFSSRSTKSARKPQNGTSSSGQHTPTTIGRDDLPEATELDSGLVPKEILRPHAGLDEDEVPQSPPQLAALEAQERRVAEEEDAAVQRKREEALRIAAERGLPLHDLKKHATAQTASAVKAPEMQAASTEPSSSAREPTQLPSPLPTEDEEDQPAPKAKLGRSTRSSTNSDGSTKGHEQLG</sequence>
<dbReference type="AlphaFoldDB" id="A0A0F4GID3"/>
<gene>
    <name evidence="2" type="ORF">TI39_contig589g00009</name>
</gene>
<dbReference type="OrthoDB" id="5421971at2759"/>
<feature type="compositionally biased region" description="Polar residues" evidence="1">
    <location>
        <begin position="418"/>
        <end position="434"/>
    </location>
</feature>
<reference evidence="2 3" key="1">
    <citation type="submission" date="2015-03" db="EMBL/GenBank/DDBJ databases">
        <title>RNA-seq based gene annotation and comparative genomics of four Zymoseptoria species reveal species-specific pathogenicity related genes and transposable element activity.</title>
        <authorList>
            <person name="Grandaubert J."/>
            <person name="Bhattacharyya A."/>
            <person name="Stukenbrock E.H."/>
        </authorList>
    </citation>
    <scope>NUCLEOTIDE SEQUENCE [LARGE SCALE GENOMIC DNA]</scope>
    <source>
        <strain evidence="2 3">Zb18110</strain>
    </source>
</reference>
<feature type="compositionally biased region" description="Low complexity" evidence="1">
    <location>
        <begin position="283"/>
        <end position="300"/>
    </location>
</feature>
<comment type="caution">
    <text evidence="2">The sequence shown here is derived from an EMBL/GenBank/DDBJ whole genome shotgun (WGS) entry which is preliminary data.</text>
</comment>
<evidence type="ECO:0000313" key="2">
    <source>
        <dbReference type="EMBL" id="KJX97013.1"/>
    </source>
</evidence>
<feature type="region of interest" description="Disordered" evidence="1">
    <location>
        <begin position="115"/>
        <end position="143"/>
    </location>
</feature>
<feature type="compositionally biased region" description="Acidic residues" evidence="1">
    <location>
        <begin position="238"/>
        <end position="252"/>
    </location>
</feature>
<feature type="compositionally biased region" description="Low complexity" evidence="1">
    <location>
        <begin position="119"/>
        <end position="133"/>
    </location>
</feature>
<keyword evidence="3" id="KW-1185">Reference proteome</keyword>
<evidence type="ECO:0000313" key="3">
    <source>
        <dbReference type="Proteomes" id="UP000033647"/>
    </source>
</evidence>
<feature type="compositionally biased region" description="Basic residues" evidence="1">
    <location>
        <begin position="208"/>
        <end position="218"/>
    </location>
</feature>
<protein>
    <submittedName>
        <fullName evidence="2">Uncharacterized protein</fullName>
    </submittedName>
</protein>
<feature type="compositionally biased region" description="Polar residues" evidence="1">
    <location>
        <begin position="305"/>
        <end position="320"/>
    </location>
</feature>
<feature type="compositionally biased region" description="Polar residues" evidence="1">
    <location>
        <begin position="219"/>
        <end position="232"/>
    </location>
</feature>
<dbReference type="EMBL" id="LAFY01000581">
    <property type="protein sequence ID" value="KJX97013.1"/>
    <property type="molecule type" value="Genomic_DNA"/>
</dbReference>
<proteinExistence type="predicted"/>